<dbReference type="FunFam" id="1.25.40.10:FF:000073">
    <property type="entry name" value="Pentatricopeptide repeat-containing protein chloroplastic"/>
    <property type="match status" value="2"/>
</dbReference>
<dbReference type="Pfam" id="PF13041">
    <property type="entry name" value="PPR_2"/>
    <property type="match status" value="5"/>
</dbReference>
<dbReference type="PROSITE" id="PS51375">
    <property type="entry name" value="PPR"/>
    <property type="match status" value="10"/>
</dbReference>
<name>A0A7J7BUW1_TRIWF</name>
<dbReference type="FunFam" id="1.25.40.10:FF:000196">
    <property type="entry name" value="Pentatricopeptide repeat-containing protein At4g14850"/>
    <property type="match status" value="1"/>
</dbReference>
<gene>
    <name evidence="5" type="ORF">HS088_TW23G00407</name>
</gene>
<dbReference type="NCBIfam" id="TIGR00756">
    <property type="entry name" value="PPR"/>
    <property type="match status" value="10"/>
</dbReference>
<feature type="repeat" description="PPR" evidence="4">
    <location>
        <begin position="132"/>
        <end position="166"/>
    </location>
</feature>
<keyword evidence="2" id="KW-0677">Repeat</keyword>
<proteinExistence type="inferred from homology"/>
<dbReference type="Proteomes" id="UP000593562">
    <property type="component" value="Unassembled WGS sequence"/>
</dbReference>
<dbReference type="FunCoup" id="A0A7J7BUW1">
    <property type="interactions" value="97"/>
</dbReference>
<protein>
    <recommendedName>
        <fullName evidence="7">Pentatricopeptide repeat-containing protein</fullName>
    </recommendedName>
</protein>
<dbReference type="InterPro" id="IPR011990">
    <property type="entry name" value="TPR-like_helical_dom_sf"/>
</dbReference>
<evidence type="ECO:0000256" key="2">
    <source>
        <dbReference type="ARBA" id="ARBA00022737"/>
    </source>
</evidence>
<evidence type="ECO:0000313" key="5">
    <source>
        <dbReference type="EMBL" id="KAF5725680.1"/>
    </source>
</evidence>
<feature type="repeat" description="PPR" evidence="4">
    <location>
        <begin position="629"/>
        <end position="659"/>
    </location>
</feature>
<dbReference type="PANTHER" id="PTHR47926:SF533">
    <property type="entry name" value="DYW DOMAIN-CONTAINING PROTEIN"/>
    <property type="match status" value="1"/>
</dbReference>
<organism evidence="5 6">
    <name type="scientific">Tripterygium wilfordii</name>
    <name type="common">Thunder God vine</name>
    <dbReference type="NCBI Taxonomy" id="458696"/>
    <lineage>
        <taxon>Eukaryota</taxon>
        <taxon>Viridiplantae</taxon>
        <taxon>Streptophyta</taxon>
        <taxon>Embryophyta</taxon>
        <taxon>Tracheophyta</taxon>
        <taxon>Spermatophyta</taxon>
        <taxon>Magnoliopsida</taxon>
        <taxon>eudicotyledons</taxon>
        <taxon>Gunneridae</taxon>
        <taxon>Pentapetalae</taxon>
        <taxon>rosids</taxon>
        <taxon>fabids</taxon>
        <taxon>Celastrales</taxon>
        <taxon>Celastraceae</taxon>
        <taxon>Tripterygium</taxon>
    </lineage>
</organism>
<dbReference type="GO" id="GO:0051011">
    <property type="term" value="F:microtubule minus-end binding"/>
    <property type="evidence" value="ECO:0007669"/>
    <property type="project" value="InterPro"/>
</dbReference>
<feature type="repeat" description="PPR" evidence="4">
    <location>
        <begin position="830"/>
        <end position="864"/>
    </location>
</feature>
<reference evidence="5 6" key="1">
    <citation type="journal article" date="2020" name="Nat. Commun.">
        <title>Genome of Tripterygium wilfordii and identification of cytochrome P450 involved in triptolide biosynthesis.</title>
        <authorList>
            <person name="Tu L."/>
            <person name="Su P."/>
            <person name="Zhang Z."/>
            <person name="Gao L."/>
            <person name="Wang J."/>
            <person name="Hu T."/>
            <person name="Zhou J."/>
            <person name="Zhang Y."/>
            <person name="Zhao Y."/>
            <person name="Liu Y."/>
            <person name="Song Y."/>
            <person name="Tong Y."/>
            <person name="Lu Y."/>
            <person name="Yang J."/>
            <person name="Xu C."/>
            <person name="Jia M."/>
            <person name="Peters R.J."/>
            <person name="Huang L."/>
            <person name="Gao W."/>
        </authorList>
    </citation>
    <scope>NUCLEOTIDE SEQUENCE [LARGE SCALE GENOMIC DNA]</scope>
    <source>
        <strain evidence="6">cv. XIE 37</strain>
        <tissue evidence="5">Leaf</tissue>
    </source>
</reference>
<feature type="repeat" description="PPR" evidence="4">
    <location>
        <begin position="32"/>
        <end position="62"/>
    </location>
</feature>
<dbReference type="Gene3D" id="1.25.40.10">
    <property type="entry name" value="Tetratricopeptide repeat domain"/>
    <property type="match status" value="7"/>
</dbReference>
<comment type="similarity">
    <text evidence="3">Belongs to the PPR family. PCMP-E subfamily.</text>
</comment>
<feature type="repeat" description="PPR" evidence="4">
    <location>
        <begin position="529"/>
        <end position="559"/>
    </location>
</feature>
<dbReference type="GO" id="GO:0009451">
    <property type="term" value="P:RNA modification"/>
    <property type="evidence" value="ECO:0007669"/>
    <property type="project" value="InterPro"/>
</dbReference>
<feature type="repeat" description="PPR" evidence="4">
    <location>
        <begin position="397"/>
        <end position="427"/>
    </location>
</feature>
<feature type="repeat" description="PPR" evidence="4">
    <location>
        <begin position="101"/>
        <end position="131"/>
    </location>
</feature>
<evidence type="ECO:0000256" key="1">
    <source>
        <dbReference type="ARBA" id="ARBA00006643"/>
    </source>
</evidence>
<feature type="repeat" description="PPR" evidence="4">
    <location>
        <begin position="698"/>
        <end position="728"/>
    </location>
</feature>
<dbReference type="InterPro" id="IPR010604">
    <property type="entry name" value="Plant_AUG7"/>
</dbReference>
<dbReference type="FunFam" id="1.25.40.10:FF:000344">
    <property type="entry name" value="Pentatricopeptide repeat-containing protein"/>
    <property type="match status" value="1"/>
</dbReference>
<evidence type="ECO:0000256" key="4">
    <source>
        <dbReference type="PROSITE-ProRule" id="PRU00708"/>
    </source>
</evidence>
<comment type="similarity">
    <text evidence="1">Belongs to the PPR family. PCMP-H subfamily.</text>
</comment>
<dbReference type="GO" id="GO:0003729">
    <property type="term" value="F:mRNA binding"/>
    <property type="evidence" value="ECO:0007669"/>
    <property type="project" value="UniProtKB-ARBA"/>
</dbReference>
<dbReference type="Pfam" id="PF01535">
    <property type="entry name" value="PPR"/>
    <property type="match status" value="7"/>
</dbReference>
<keyword evidence="6" id="KW-1185">Reference proteome</keyword>
<feature type="repeat" description="PPR" evidence="4">
    <location>
        <begin position="428"/>
        <end position="462"/>
    </location>
</feature>
<dbReference type="Pfam" id="PF06694">
    <property type="entry name" value="Plant_NMP1"/>
    <property type="match status" value="1"/>
</dbReference>
<evidence type="ECO:0008006" key="7">
    <source>
        <dbReference type="Google" id="ProtNLM"/>
    </source>
</evidence>
<dbReference type="EMBL" id="JAAARO010000023">
    <property type="protein sequence ID" value="KAF5725680.1"/>
    <property type="molecule type" value="Genomic_DNA"/>
</dbReference>
<dbReference type="InParanoid" id="A0A7J7BUW1"/>
<comment type="caution">
    <text evidence="5">The sequence shown here is derived from an EMBL/GenBank/DDBJ whole genome shotgun (WGS) entry which is preliminary data.</text>
</comment>
<dbReference type="InterPro" id="IPR002885">
    <property type="entry name" value="PPR_rpt"/>
</dbReference>
<dbReference type="FunFam" id="1.25.40.10:FF:000725">
    <property type="entry name" value="Pentatricopeptide repeat-containing protein At3g63370, chloroplastic"/>
    <property type="match status" value="1"/>
</dbReference>
<dbReference type="PANTHER" id="PTHR47926">
    <property type="entry name" value="PENTATRICOPEPTIDE REPEAT-CONTAINING PROTEIN"/>
    <property type="match status" value="1"/>
</dbReference>
<evidence type="ECO:0000313" key="6">
    <source>
        <dbReference type="Proteomes" id="UP000593562"/>
    </source>
</evidence>
<sequence length="992" mass="110715">MLPPGNILIDMYAKCGDLFALREVFDKLDCRDSISWNSLINGYILSGNFNEGLKLFRKMKMHLNPDPITYVLLLSMSSQVADLDLGKQLHCDMAKSGYDSDLVVNNALVDMYAKCGEVDESDKIFNRMEVHDIVTWNTVIAASVHSKDLSLGLRMISRMRTEGLMPDVATVLGILPICSSVAAKLLGKEVHGCIFKLGFEDYVPICNALIEMYSKLFPLWCFRAEEAMKIELKCFVLFVNEQVAKDIQLIDSMAEKQAIIFSEEYKLFPADVQIQYIYPLPDVSELETKVAEQSKILSSLQQKVDDLASKFLGNMRNLRDSYAALAVGSSETVAGEPSSVTRIISESLDFYVKMKSTKLEPDTCTFPSVINACAAMADVEMGNAVHGQVLLMGFGSDLYIGNALVDMYARFGDLGKARRVFEEMVERDAVSWNSLISGYAANGYCEEALEIYHQARMAGLVPDSFTVSSVLPACGGLVAVDEGKAIHGLVERIGIGRDVIVSNGLISMYFKFDRLEDATKVFDKMVSRDTVSWNTLICGYSQLELFEESLKLFMEMVNKFKPDMLTIASVLRACGHLRDIGSGKFVHDYMRRYGFMCDVTTSNILIDMYAKCGDLFASREVFDKMDCRDSISWNSLINGYIQSDNLNEGLKLFRKMKMHLNPDPITYVLLLSMSSQVADVDLGKQLHCDMAKSGYDSDLVVNNALVDMYAKCGEVDESDKMFDRMEVRDIVTWNTVIAASVHSKDLSLGLRMISRMRTEGLMPDVATMLGILPICSSLSAKLQGKEVHGCIFKLGFEDYIPICNALIEMYSKFGHLKNSMRVFERMKIKDVVTWTTLIYAYGMCGEGKKAVRAFTEMEAYAVLPDHVAFVAIIYACSHSCLVKEGMAFFHRMKNYYNIEPRIEHYACVVDLLSRSGLLVEAENFINSMPMKPDASIWGALLSASRVSGDLTIAERVSERIIELDSDDTGSYVLGGAGLKPLTFPRNQGRGKL</sequence>
<accession>A0A7J7BUW1</accession>
<evidence type="ECO:0000256" key="3">
    <source>
        <dbReference type="ARBA" id="ARBA00061659"/>
    </source>
</evidence>
<dbReference type="InterPro" id="IPR046960">
    <property type="entry name" value="PPR_At4g14850-like_plant"/>
</dbReference>
<feature type="repeat" description="PPR" evidence="4">
    <location>
        <begin position="729"/>
        <end position="763"/>
    </location>
</feature>
<dbReference type="FunFam" id="1.25.40.10:FF:000090">
    <property type="entry name" value="Pentatricopeptide repeat-containing protein, chloroplastic"/>
    <property type="match status" value="1"/>
</dbReference>
<dbReference type="AlphaFoldDB" id="A0A7J7BUW1"/>